<dbReference type="Proteomes" id="UP000800038">
    <property type="component" value="Unassembled WGS sequence"/>
</dbReference>
<dbReference type="PANTHER" id="PTHR28583:SF1">
    <property type="entry name" value="ACID CERAMIDASE"/>
    <property type="match status" value="1"/>
</dbReference>
<evidence type="ECO:0000313" key="4">
    <source>
        <dbReference type="Proteomes" id="UP000800038"/>
    </source>
</evidence>
<accession>A0A6A5SNY1</accession>
<name>A0A6A5SNY1_9PLEO</name>
<evidence type="ECO:0000256" key="1">
    <source>
        <dbReference type="ARBA" id="ARBA00011891"/>
    </source>
</evidence>
<organism evidence="3 4">
    <name type="scientific">Clathrospora elynae</name>
    <dbReference type="NCBI Taxonomy" id="706981"/>
    <lineage>
        <taxon>Eukaryota</taxon>
        <taxon>Fungi</taxon>
        <taxon>Dikarya</taxon>
        <taxon>Ascomycota</taxon>
        <taxon>Pezizomycotina</taxon>
        <taxon>Dothideomycetes</taxon>
        <taxon>Pleosporomycetidae</taxon>
        <taxon>Pleosporales</taxon>
        <taxon>Diademaceae</taxon>
        <taxon>Clathrospora</taxon>
    </lineage>
</organism>
<dbReference type="AlphaFoldDB" id="A0A6A5SNY1"/>
<dbReference type="GO" id="GO:0017040">
    <property type="term" value="F:N-acylsphingosine amidohydrolase activity"/>
    <property type="evidence" value="ECO:0007669"/>
    <property type="project" value="UniProtKB-EC"/>
</dbReference>
<dbReference type="Pfam" id="PF15508">
    <property type="entry name" value="NAAA-beta"/>
    <property type="match status" value="1"/>
</dbReference>
<sequence length="332" mass="37578">MADLPVPAKGKPPVYTIDLSLPPRERYTDVATDYLPILNYMFLLFDEVVSSLKLPAFFFHFVGRVLLRRLHSSEQTEELKGISKATGLPMYLLVAYNVALDLLMGCTSGGIMSMPLLRQAIVQLEFIERPGGDVIASTVGYVGFVGVLTGVRQDLSVSLNFRPYHDATGLSRANAQYYWNTLMVLLGRRLSISALMRDCLLPRALSHSRWRLFHSSRHASTEPASRPPYTSADISTLLFLNADMQEVVDESIARKACVTKDWLAFTKKQKRRARQGEEPAVGVQLEKLKEWNEEYPVCNPMTHFACVMDPREGVFRWFKCFEDEETEVQGMV</sequence>
<feature type="domain" description="Acid ceramidase N-terminal" evidence="2">
    <location>
        <begin position="10"/>
        <end position="69"/>
    </location>
</feature>
<proteinExistence type="predicted"/>
<dbReference type="PANTHER" id="PTHR28583">
    <property type="entry name" value="ACID AMIDASE"/>
    <property type="match status" value="1"/>
</dbReference>
<evidence type="ECO:0000259" key="2">
    <source>
        <dbReference type="Pfam" id="PF15508"/>
    </source>
</evidence>
<gene>
    <name evidence="3" type="ORF">EJ02DRAFT_444114</name>
</gene>
<dbReference type="InterPro" id="IPR029130">
    <property type="entry name" value="Acid_ceramidase_N"/>
</dbReference>
<dbReference type="EC" id="3.5.1.23" evidence="1"/>
<keyword evidence="4" id="KW-1185">Reference proteome</keyword>
<protein>
    <recommendedName>
        <fullName evidence="1">ceramidase</fullName>
        <ecNumber evidence="1">3.5.1.23</ecNumber>
    </recommendedName>
</protein>
<dbReference type="OrthoDB" id="5273684at2759"/>
<reference evidence="3" key="1">
    <citation type="journal article" date="2020" name="Stud. Mycol.">
        <title>101 Dothideomycetes genomes: a test case for predicting lifestyles and emergence of pathogens.</title>
        <authorList>
            <person name="Haridas S."/>
            <person name="Albert R."/>
            <person name="Binder M."/>
            <person name="Bloem J."/>
            <person name="Labutti K."/>
            <person name="Salamov A."/>
            <person name="Andreopoulos B."/>
            <person name="Baker S."/>
            <person name="Barry K."/>
            <person name="Bills G."/>
            <person name="Bluhm B."/>
            <person name="Cannon C."/>
            <person name="Castanera R."/>
            <person name="Culley D."/>
            <person name="Daum C."/>
            <person name="Ezra D."/>
            <person name="Gonzalez J."/>
            <person name="Henrissat B."/>
            <person name="Kuo A."/>
            <person name="Liang C."/>
            <person name="Lipzen A."/>
            <person name="Lutzoni F."/>
            <person name="Magnuson J."/>
            <person name="Mondo S."/>
            <person name="Nolan M."/>
            <person name="Ohm R."/>
            <person name="Pangilinan J."/>
            <person name="Park H.-J."/>
            <person name="Ramirez L."/>
            <person name="Alfaro M."/>
            <person name="Sun H."/>
            <person name="Tritt A."/>
            <person name="Yoshinaga Y."/>
            <person name="Zwiers L.-H."/>
            <person name="Turgeon B."/>
            <person name="Goodwin S."/>
            <person name="Spatafora J."/>
            <person name="Crous P."/>
            <person name="Grigoriev I."/>
        </authorList>
    </citation>
    <scope>NUCLEOTIDE SEQUENCE</scope>
    <source>
        <strain evidence="3">CBS 161.51</strain>
    </source>
</reference>
<evidence type="ECO:0000313" key="3">
    <source>
        <dbReference type="EMBL" id="KAF1942311.1"/>
    </source>
</evidence>
<dbReference type="EMBL" id="ML976036">
    <property type="protein sequence ID" value="KAF1942311.1"/>
    <property type="molecule type" value="Genomic_DNA"/>
</dbReference>